<keyword evidence="2" id="KW-0472">Membrane</keyword>
<proteinExistence type="predicted"/>
<name>A0A9P1H664_9PEZI</name>
<dbReference type="PANTHER" id="PTHR34144">
    <property type="entry name" value="CHROMOSOME 8, WHOLE GENOME SHOTGUN SEQUENCE"/>
    <property type="match status" value="1"/>
</dbReference>
<sequence length="420" mass="48344">MSRIFPGSRRKGRGSPPPSLLPLSETKFRPRATRPSSLRLRARRLLRSRAIRVLLLLFSLWNFAEIYLVRRHLAASTLAHRHAAQTRRRGERVYVASLHWNDGWLVRKYWNDAVVGFAEAWGPENVFVSVYESGSWDDTKEGLEDLDRRLGELGVSRNITLSNKELRRIPFLAELRNRTLRDLIKLRDQGIYFDKILFLNDVVFRTEDVLTLLDTNEGKYAAACSLDVSDPPLYYDTFALRDSEGDTHLMQTWPYFRSELSQQAMVGNWPAVPVKSCWNGIVAMPAKPFVAETPLTFRALPDSLAALHLEASECCLIHADNPLSQQLGVYLNPRVRVGYNPRAYEAVNPRSGPWVSPWQIFKGLWGSRILKWVYRTETRDWIVNRRLEKWLAESPGRSEPGDFCIINEMQVLVENGWAHV</sequence>
<comment type="caution">
    <text evidence="3">The sequence shown here is derived from an EMBL/GenBank/DDBJ whole genome shotgun (WGS) entry which is preliminary data.</text>
</comment>
<accession>A0A9P1H664</accession>
<organism evidence="3 4">
    <name type="scientific">Parascedosporium putredinis</name>
    <dbReference type="NCBI Taxonomy" id="1442378"/>
    <lineage>
        <taxon>Eukaryota</taxon>
        <taxon>Fungi</taxon>
        <taxon>Dikarya</taxon>
        <taxon>Ascomycota</taxon>
        <taxon>Pezizomycotina</taxon>
        <taxon>Sordariomycetes</taxon>
        <taxon>Hypocreomycetidae</taxon>
        <taxon>Microascales</taxon>
        <taxon>Microascaceae</taxon>
        <taxon>Parascedosporium</taxon>
    </lineage>
</organism>
<evidence type="ECO:0000256" key="2">
    <source>
        <dbReference type="SAM" id="Phobius"/>
    </source>
</evidence>
<dbReference type="PANTHER" id="PTHR34144:SF7">
    <property type="entry name" value="EXPORT PROTEIN (CAP59), PUTATIVE (AFU_ORTHOLOGUE AFUA_7G05020)-RELATED"/>
    <property type="match status" value="1"/>
</dbReference>
<gene>
    <name evidence="3" type="ORF">PPNO1_LOCUS5935</name>
</gene>
<dbReference type="AlphaFoldDB" id="A0A9P1H664"/>
<keyword evidence="4" id="KW-1185">Reference proteome</keyword>
<evidence type="ECO:0008006" key="5">
    <source>
        <dbReference type="Google" id="ProtNLM"/>
    </source>
</evidence>
<protein>
    <recommendedName>
        <fullName evidence="5">Polysaccharide export protein</fullName>
    </recommendedName>
</protein>
<dbReference type="Pfam" id="PF11735">
    <property type="entry name" value="CAP59_mtransfer"/>
    <property type="match status" value="1"/>
</dbReference>
<feature type="region of interest" description="Disordered" evidence="1">
    <location>
        <begin position="1"/>
        <end position="24"/>
    </location>
</feature>
<evidence type="ECO:0000313" key="4">
    <source>
        <dbReference type="Proteomes" id="UP000838763"/>
    </source>
</evidence>
<evidence type="ECO:0000256" key="1">
    <source>
        <dbReference type="SAM" id="MobiDB-lite"/>
    </source>
</evidence>
<keyword evidence="2" id="KW-0812">Transmembrane</keyword>
<evidence type="ECO:0000313" key="3">
    <source>
        <dbReference type="EMBL" id="CAI4216278.1"/>
    </source>
</evidence>
<keyword evidence="2" id="KW-1133">Transmembrane helix</keyword>
<dbReference type="Proteomes" id="UP000838763">
    <property type="component" value="Unassembled WGS sequence"/>
</dbReference>
<dbReference type="OrthoDB" id="262547at2759"/>
<feature type="transmembrane region" description="Helical" evidence="2">
    <location>
        <begin position="50"/>
        <end position="69"/>
    </location>
</feature>
<dbReference type="InterPro" id="IPR021047">
    <property type="entry name" value="Mannosyltransferase_CMT1"/>
</dbReference>
<dbReference type="EMBL" id="CALLCH030000015">
    <property type="protein sequence ID" value="CAI4216278.1"/>
    <property type="molecule type" value="Genomic_DNA"/>
</dbReference>
<reference evidence="3" key="1">
    <citation type="submission" date="2022-11" db="EMBL/GenBank/DDBJ databases">
        <authorList>
            <person name="Scott C."/>
            <person name="Bruce N."/>
        </authorList>
    </citation>
    <scope>NUCLEOTIDE SEQUENCE</scope>
</reference>